<keyword evidence="3 6" id="KW-0812">Transmembrane</keyword>
<proteinExistence type="predicted"/>
<name>A0AAN4VXM4_9BACT</name>
<feature type="transmembrane region" description="Helical" evidence="6">
    <location>
        <begin position="326"/>
        <end position="345"/>
    </location>
</feature>
<dbReference type="EMBL" id="BQKE01000001">
    <property type="protein sequence ID" value="GJM61342.1"/>
    <property type="molecule type" value="Genomic_DNA"/>
</dbReference>
<keyword evidence="8" id="KW-1185">Reference proteome</keyword>
<protein>
    <recommendedName>
        <fullName evidence="9">TIGR00374 family protein</fullName>
    </recommendedName>
</protein>
<dbReference type="PANTHER" id="PTHR37693:SF1">
    <property type="entry name" value="INTEGRAL MEMBRANE PROTEIN"/>
    <property type="match status" value="1"/>
</dbReference>
<keyword evidence="5 6" id="KW-0472">Membrane</keyword>
<evidence type="ECO:0000256" key="2">
    <source>
        <dbReference type="ARBA" id="ARBA00022475"/>
    </source>
</evidence>
<comment type="caution">
    <text evidence="7">The sequence shown here is derived from an EMBL/GenBank/DDBJ whole genome shotgun (WGS) entry which is preliminary data.</text>
</comment>
<feature type="transmembrane region" description="Helical" evidence="6">
    <location>
        <begin position="126"/>
        <end position="149"/>
    </location>
</feature>
<accession>A0AAN4VXM4</accession>
<feature type="transmembrane region" description="Helical" evidence="6">
    <location>
        <begin position="169"/>
        <end position="191"/>
    </location>
</feature>
<feature type="transmembrane region" description="Helical" evidence="6">
    <location>
        <begin position="17"/>
        <end position="33"/>
    </location>
</feature>
<dbReference type="AlphaFoldDB" id="A0AAN4VXM4"/>
<keyword evidence="2" id="KW-1003">Cell membrane</keyword>
<dbReference type="Proteomes" id="UP001310022">
    <property type="component" value="Unassembled WGS sequence"/>
</dbReference>
<feature type="transmembrane region" description="Helical" evidence="6">
    <location>
        <begin position="91"/>
        <end position="114"/>
    </location>
</feature>
<dbReference type="RefSeq" id="WP_338236906.1">
    <property type="nucleotide sequence ID" value="NZ_BQKE01000001.1"/>
</dbReference>
<evidence type="ECO:0000313" key="7">
    <source>
        <dbReference type="EMBL" id="GJM61342.1"/>
    </source>
</evidence>
<evidence type="ECO:0000256" key="6">
    <source>
        <dbReference type="SAM" id="Phobius"/>
    </source>
</evidence>
<evidence type="ECO:0008006" key="9">
    <source>
        <dbReference type="Google" id="ProtNLM"/>
    </source>
</evidence>
<feature type="transmembrane region" description="Helical" evidence="6">
    <location>
        <begin position="237"/>
        <end position="256"/>
    </location>
</feature>
<dbReference type="Pfam" id="PF03706">
    <property type="entry name" value="LPG_synthase_TM"/>
    <property type="match status" value="1"/>
</dbReference>
<evidence type="ECO:0000256" key="1">
    <source>
        <dbReference type="ARBA" id="ARBA00004651"/>
    </source>
</evidence>
<reference evidence="7 8" key="1">
    <citation type="submission" date="2021-12" db="EMBL/GenBank/DDBJ databases">
        <title>Genome sequencing of bacteria with rrn-lacking chromosome and rrn-plasmid.</title>
        <authorList>
            <person name="Anda M."/>
            <person name="Iwasaki W."/>
        </authorList>
    </citation>
    <scope>NUCLEOTIDE SEQUENCE [LARGE SCALE GENOMIC DNA]</scope>
    <source>
        <strain evidence="7 8">NBRC 15940</strain>
    </source>
</reference>
<comment type="subcellular location">
    <subcellularLocation>
        <location evidence="1">Cell membrane</location>
        <topology evidence="1">Multi-pass membrane protein</topology>
    </subcellularLocation>
</comment>
<dbReference type="GO" id="GO:0005886">
    <property type="term" value="C:plasma membrane"/>
    <property type="evidence" value="ECO:0007669"/>
    <property type="project" value="UniProtKB-SubCell"/>
</dbReference>
<sequence>MDISNRKIFSTLNPRNVWIPIILGLAIAVLLFMSDDQVSWENLGILFQPARFFPLLIAFLVIISRDAGYIYRIRTLTGERLSWKSSFYVIILWEFSSAVTPSVVGGTAVAVFILMKEGIPFGRALAFVMLTAILDNLFFVLFAPLVLWLSQGDVFSGIPDNIFDRGLPFFFWLSYSLIALYTLVMSWALLFHPRGFKWFLLKMTTLRWLRRFRIKANQQGDEMIIASQELRGKPLDYWLKIICATIFVWVARYLMLNSVMAAYVDLSWGQHLLTFGKQLIMWIVMLISPTPGSSGTAEFFFQQFFQSLLGEYTFGISLLWRLLSYYPYLFLGAVFLPRWIQRVFFKKNVEEVLKEEKDKI</sequence>
<evidence type="ECO:0000256" key="5">
    <source>
        <dbReference type="ARBA" id="ARBA00023136"/>
    </source>
</evidence>
<evidence type="ECO:0000256" key="3">
    <source>
        <dbReference type="ARBA" id="ARBA00022692"/>
    </source>
</evidence>
<dbReference type="InterPro" id="IPR022791">
    <property type="entry name" value="L-PG_synthase/AglD"/>
</dbReference>
<evidence type="ECO:0000313" key="8">
    <source>
        <dbReference type="Proteomes" id="UP001310022"/>
    </source>
</evidence>
<evidence type="ECO:0000256" key="4">
    <source>
        <dbReference type="ARBA" id="ARBA00022989"/>
    </source>
</evidence>
<organism evidence="7 8">
    <name type="scientific">Persicobacter diffluens</name>
    <dbReference type="NCBI Taxonomy" id="981"/>
    <lineage>
        <taxon>Bacteria</taxon>
        <taxon>Pseudomonadati</taxon>
        <taxon>Bacteroidota</taxon>
        <taxon>Cytophagia</taxon>
        <taxon>Cytophagales</taxon>
        <taxon>Persicobacteraceae</taxon>
        <taxon>Persicobacter</taxon>
    </lineage>
</organism>
<dbReference type="PANTHER" id="PTHR37693">
    <property type="entry name" value="PHOSPHATIDYLGLYCEROL LYSYLTRANSFERASE"/>
    <property type="match status" value="1"/>
</dbReference>
<gene>
    <name evidence="7" type="ORF">PEDI_18940</name>
</gene>
<keyword evidence="4 6" id="KW-1133">Transmembrane helix</keyword>
<dbReference type="NCBIfam" id="TIGR00374">
    <property type="entry name" value="flippase-like domain"/>
    <property type="match status" value="1"/>
</dbReference>